<dbReference type="Pfam" id="PF02518">
    <property type="entry name" value="HATPase_c"/>
    <property type="match status" value="1"/>
</dbReference>
<dbReference type="InterPro" id="IPR004358">
    <property type="entry name" value="Sig_transdc_His_kin-like_C"/>
</dbReference>
<dbReference type="CDD" id="cd00082">
    <property type="entry name" value="HisKA"/>
    <property type="match status" value="1"/>
</dbReference>
<keyword evidence="10 11" id="KW-0472">Membrane</keyword>
<dbReference type="Pfam" id="PF00512">
    <property type="entry name" value="HisKA"/>
    <property type="match status" value="1"/>
</dbReference>
<keyword evidence="15" id="KW-1185">Reference proteome</keyword>
<accession>A0A7W2TTW6</accession>
<dbReference type="InterPro" id="IPR003661">
    <property type="entry name" value="HisK_dim/P_dom"/>
</dbReference>
<dbReference type="EC" id="2.7.13.3" evidence="3"/>
<gene>
    <name evidence="14" type="ORF">H2508_01835</name>
</gene>
<comment type="caution">
    <text evidence="14">The sequence shown here is derived from an EMBL/GenBank/DDBJ whole genome shotgun (WGS) entry which is preliminary data.</text>
</comment>
<dbReference type="SMART" id="SM00388">
    <property type="entry name" value="HisKA"/>
    <property type="match status" value="1"/>
</dbReference>
<evidence type="ECO:0000256" key="9">
    <source>
        <dbReference type="ARBA" id="ARBA00023012"/>
    </source>
</evidence>
<proteinExistence type="predicted"/>
<evidence type="ECO:0000313" key="15">
    <source>
        <dbReference type="Proteomes" id="UP000539350"/>
    </source>
</evidence>
<dbReference type="PANTHER" id="PTHR45436:SF4">
    <property type="entry name" value="SENSOR PROTEIN PHOQ"/>
    <property type="match status" value="1"/>
</dbReference>
<comment type="catalytic activity">
    <reaction evidence="1">
        <text>ATP + protein L-histidine = ADP + protein N-phospho-L-histidine.</text>
        <dbReference type="EC" id="2.7.13.3"/>
    </reaction>
</comment>
<dbReference type="GO" id="GO:0000155">
    <property type="term" value="F:phosphorelay sensor kinase activity"/>
    <property type="evidence" value="ECO:0007669"/>
    <property type="project" value="InterPro"/>
</dbReference>
<dbReference type="InterPro" id="IPR003660">
    <property type="entry name" value="HAMP_dom"/>
</dbReference>
<dbReference type="InterPro" id="IPR036097">
    <property type="entry name" value="HisK_dim/P_sf"/>
</dbReference>
<dbReference type="SMART" id="SM00387">
    <property type="entry name" value="HATPase_c"/>
    <property type="match status" value="1"/>
</dbReference>
<keyword evidence="6 11" id="KW-0812">Transmembrane</keyword>
<dbReference type="Gene3D" id="3.30.565.10">
    <property type="entry name" value="Histidine kinase-like ATPase, C-terminal domain"/>
    <property type="match status" value="1"/>
</dbReference>
<name>A0A7W2TTW6_9GAMM</name>
<dbReference type="GO" id="GO:0005886">
    <property type="term" value="C:plasma membrane"/>
    <property type="evidence" value="ECO:0007669"/>
    <property type="project" value="TreeGrafter"/>
</dbReference>
<dbReference type="EMBL" id="JACFXU010000013">
    <property type="protein sequence ID" value="MBA6411848.1"/>
    <property type="molecule type" value="Genomic_DNA"/>
</dbReference>
<evidence type="ECO:0000256" key="8">
    <source>
        <dbReference type="ARBA" id="ARBA00022989"/>
    </source>
</evidence>
<dbReference type="SUPFAM" id="SSF47384">
    <property type="entry name" value="Homodimeric domain of signal transducing histidine kinase"/>
    <property type="match status" value="1"/>
</dbReference>
<evidence type="ECO:0000259" key="12">
    <source>
        <dbReference type="PROSITE" id="PS50109"/>
    </source>
</evidence>
<feature type="domain" description="Histidine kinase" evidence="12">
    <location>
        <begin position="225"/>
        <end position="429"/>
    </location>
</feature>
<dbReference type="Gene3D" id="1.10.287.130">
    <property type="match status" value="1"/>
</dbReference>
<dbReference type="AlphaFoldDB" id="A0A7W2TTW6"/>
<keyword evidence="4" id="KW-0597">Phosphoprotein</keyword>
<dbReference type="PANTHER" id="PTHR45436">
    <property type="entry name" value="SENSOR HISTIDINE KINASE YKOH"/>
    <property type="match status" value="1"/>
</dbReference>
<dbReference type="PROSITE" id="PS50885">
    <property type="entry name" value="HAMP"/>
    <property type="match status" value="1"/>
</dbReference>
<evidence type="ECO:0000256" key="3">
    <source>
        <dbReference type="ARBA" id="ARBA00012438"/>
    </source>
</evidence>
<keyword evidence="8 11" id="KW-1133">Transmembrane helix</keyword>
<dbReference type="InterPro" id="IPR005467">
    <property type="entry name" value="His_kinase_dom"/>
</dbReference>
<evidence type="ECO:0000256" key="7">
    <source>
        <dbReference type="ARBA" id="ARBA00022777"/>
    </source>
</evidence>
<dbReference type="PRINTS" id="PR00344">
    <property type="entry name" value="BCTRLSENSOR"/>
</dbReference>
<dbReference type="InterPro" id="IPR003594">
    <property type="entry name" value="HATPase_dom"/>
</dbReference>
<reference evidence="14 15" key="1">
    <citation type="submission" date="2020-07" db="EMBL/GenBank/DDBJ databases">
        <title>Halieaceae bacterium, F7430, whole genome shotgun sequencing project.</title>
        <authorList>
            <person name="Jiang S."/>
            <person name="Liu Z.W."/>
            <person name="Du Z.J."/>
        </authorList>
    </citation>
    <scope>NUCLEOTIDE SEQUENCE [LARGE SCALE GENOMIC DNA]</scope>
    <source>
        <strain evidence="14 15">F7430</strain>
    </source>
</reference>
<dbReference type="InterPro" id="IPR050428">
    <property type="entry name" value="TCS_sensor_his_kinase"/>
</dbReference>
<protein>
    <recommendedName>
        <fullName evidence="3">histidine kinase</fullName>
        <ecNumber evidence="3">2.7.13.3</ecNumber>
    </recommendedName>
</protein>
<evidence type="ECO:0000256" key="11">
    <source>
        <dbReference type="SAM" id="Phobius"/>
    </source>
</evidence>
<dbReference type="InterPro" id="IPR036890">
    <property type="entry name" value="HATPase_C_sf"/>
</dbReference>
<evidence type="ECO:0000259" key="13">
    <source>
        <dbReference type="PROSITE" id="PS50885"/>
    </source>
</evidence>
<evidence type="ECO:0000256" key="6">
    <source>
        <dbReference type="ARBA" id="ARBA00022692"/>
    </source>
</evidence>
<evidence type="ECO:0000256" key="10">
    <source>
        <dbReference type="ARBA" id="ARBA00023136"/>
    </source>
</evidence>
<evidence type="ECO:0000313" key="14">
    <source>
        <dbReference type="EMBL" id="MBA6411848.1"/>
    </source>
</evidence>
<evidence type="ECO:0000256" key="1">
    <source>
        <dbReference type="ARBA" id="ARBA00000085"/>
    </source>
</evidence>
<dbReference type="Proteomes" id="UP000539350">
    <property type="component" value="Unassembled WGS sequence"/>
</dbReference>
<dbReference type="PROSITE" id="PS50109">
    <property type="entry name" value="HIS_KIN"/>
    <property type="match status" value="1"/>
</dbReference>
<comment type="subcellular location">
    <subcellularLocation>
        <location evidence="2">Membrane</location>
    </subcellularLocation>
</comment>
<evidence type="ECO:0000256" key="5">
    <source>
        <dbReference type="ARBA" id="ARBA00022679"/>
    </source>
</evidence>
<feature type="domain" description="HAMP" evidence="13">
    <location>
        <begin position="166"/>
        <end position="217"/>
    </location>
</feature>
<feature type="transmembrane region" description="Helical" evidence="11">
    <location>
        <begin position="146"/>
        <end position="169"/>
    </location>
</feature>
<sequence length="441" mass="49481">MLVLLPVLQNVLTQALEQITEQRLAADANTLISAAQIVDGHLQMPAQLPDEEFNLPGATLLGYIYDSAGKLVWRSGSTSEVEAVYHPRYDGGVTDFLKFTDNSGEEYYVYDVELHLNGDHSIPFSFITMLPSSELQPLLQAMHRQLYRWLGGGMLVLIFLLWLGLTWGFRSLRGLSRELDQVESGAIESLSDTHPRELLRLTRSLNRLLASERRQRERYRDSLSDLAHSLKTPLAVLQSVAENIRPVPANSEHARVLASQVERMSQQIDYQLQRASLRKSGLVQHRVKLLPLLELLSEALDKVYLDKQVVLHKSFDDDFWVPMEKAALLELLGNLLENAYRLCLREVRVSARYRAKVCELLVEDDGPGVPAEQRQRIVRRGERLDTQHPGHGIGLSVAKDIIESYDGELSLHDSELGGAAFVVQLTVEGPLNNLASKASPA</sequence>
<dbReference type="GO" id="GO:0005524">
    <property type="term" value="F:ATP binding"/>
    <property type="evidence" value="ECO:0007669"/>
    <property type="project" value="UniProtKB-KW"/>
</dbReference>
<evidence type="ECO:0000256" key="4">
    <source>
        <dbReference type="ARBA" id="ARBA00022553"/>
    </source>
</evidence>
<dbReference type="SUPFAM" id="SSF55874">
    <property type="entry name" value="ATPase domain of HSP90 chaperone/DNA topoisomerase II/histidine kinase"/>
    <property type="match status" value="1"/>
</dbReference>
<keyword evidence="9" id="KW-0902">Two-component regulatory system</keyword>
<evidence type="ECO:0000256" key="2">
    <source>
        <dbReference type="ARBA" id="ARBA00004370"/>
    </source>
</evidence>
<keyword evidence="7" id="KW-0418">Kinase</keyword>
<keyword evidence="5" id="KW-0808">Transferase</keyword>
<organism evidence="14 15">
    <name type="scientific">Sediminihaliea albiluteola</name>
    <dbReference type="NCBI Taxonomy" id="2758564"/>
    <lineage>
        <taxon>Bacteria</taxon>
        <taxon>Pseudomonadati</taxon>
        <taxon>Pseudomonadota</taxon>
        <taxon>Gammaproteobacteria</taxon>
        <taxon>Cellvibrionales</taxon>
        <taxon>Halieaceae</taxon>
        <taxon>Sediminihaliea</taxon>
    </lineage>
</organism>